<gene>
    <name evidence="2" type="ORF">SAMN05216361_2398</name>
</gene>
<dbReference type="Gene3D" id="3.40.630.30">
    <property type="match status" value="1"/>
</dbReference>
<dbReference type="GO" id="GO:0016747">
    <property type="term" value="F:acyltransferase activity, transferring groups other than amino-acyl groups"/>
    <property type="evidence" value="ECO:0007669"/>
    <property type="project" value="InterPro"/>
</dbReference>
<dbReference type="PANTHER" id="PTHR43792:SF1">
    <property type="entry name" value="N-ACETYLTRANSFERASE DOMAIN-CONTAINING PROTEIN"/>
    <property type="match status" value="1"/>
</dbReference>
<feature type="domain" description="N-acetyltransferase" evidence="1">
    <location>
        <begin position="11"/>
        <end position="180"/>
    </location>
</feature>
<protein>
    <submittedName>
        <fullName evidence="2">Protein N-acetyltransferase, RimJ/RimL family</fullName>
    </submittedName>
</protein>
<dbReference type="InterPro" id="IPR051531">
    <property type="entry name" value="N-acetyltransferase"/>
</dbReference>
<dbReference type="AlphaFoldDB" id="A0A1M5K7P5"/>
<dbReference type="InterPro" id="IPR016181">
    <property type="entry name" value="Acyl_CoA_acyltransferase"/>
</dbReference>
<keyword evidence="2" id="KW-0808">Transferase</keyword>
<evidence type="ECO:0000259" key="1">
    <source>
        <dbReference type="PROSITE" id="PS51186"/>
    </source>
</evidence>
<dbReference type="InterPro" id="IPR000182">
    <property type="entry name" value="GNAT_dom"/>
</dbReference>
<reference evidence="3" key="1">
    <citation type="submission" date="2016-11" db="EMBL/GenBank/DDBJ databases">
        <authorList>
            <person name="Varghese N."/>
            <person name="Submissions S."/>
        </authorList>
    </citation>
    <scope>NUCLEOTIDE SEQUENCE [LARGE SCALE GENOMIC DNA]</scope>
    <source>
        <strain evidence="3">CGMCC 1.8995</strain>
    </source>
</reference>
<name>A0A1M5K7P5_9ALTE</name>
<accession>A0A1M5K7P5</accession>
<evidence type="ECO:0000313" key="3">
    <source>
        <dbReference type="Proteomes" id="UP000184520"/>
    </source>
</evidence>
<organism evidence="2 3">
    <name type="scientific">Marisediminitalea aggregata</name>
    <dbReference type="NCBI Taxonomy" id="634436"/>
    <lineage>
        <taxon>Bacteria</taxon>
        <taxon>Pseudomonadati</taxon>
        <taxon>Pseudomonadota</taxon>
        <taxon>Gammaproteobacteria</taxon>
        <taxon>Alteromonadales</taxon>
        <taxon>Alteromonadaceae</taxon>
        <taxon>Marisediminitalea</taxon>
    </lineage>
</organism>
<dbReference type="SUPFAM" id="SSF55729">
    <property type="entry name" value="Acyl-CoA N-acyltransferases (Nat)"/>
    <property type="match status" value="1"/>
</dbReference>
<keyword evidence="3" id="KW-1185">Reference proteome</keyword>
<dbReference type="EMBL" id="FQWD01000003">
    <property type="protein sequence ID" value="SHG48711.1"/>
    <property type="molecule type" value="Genomic_DNA"/>
</dbReference>
<dbReference type="PROSITE" id="PS51186">
    <property type="entry name" value="GNAT"/>
    <property type="match status" value="1"/>
</dbReference>
<dbReference type="Pfam" id="PF13302">
    <property type="entry name" value="Acetyltransf_3"/>
    <property type="match status" value="1"/>
</dbReference>
<dbReference type="STRING" id="634436.SAMN05216361_2398"/>
<sequence>MAIVQPESERLTYRLLDETDGEFLWELDQCEAVMRFINGGRKTSRKETNDIFIPRMLSYRNAPAGWGLWQASLKDGDKTALGWILVRPHGYFTEQRDDSVIELGWRFKQDWWGKGYATEAARAVMTYMQTLGAHSFSAIALPENTASIHIMKKLGMTFSHTEHYQDQVFNDDIVVYHTDATKP</sequence>
<evidence type="ECO:0000313" key="2">
    <source>
        <dbReference type="EMBL" id="SHG48711.1"/>
    </source>
</evidence>
<dbReference type="Proteomes" id="UP000184520">
    <property type="component" value="Unassembled WGS sequence"/>
</dbReference>
<proteinExistence type="predicted"/>
<dbReference type="PANTHER" id="PTHR43792">
    <property type="entry name" value="GNAT FAMILY, PUTATIVE (AFU_ORTHOLOGUE AFUA_3G00765)-RELATED-RELATED"/>
    <property type="match status" value="1"/>
</dbReference>
<dbReference type="RefSeq" id="WP_073322624.1">
    <property type="nucleotide sequence ID" value="NZ_FQWD01000003.1"/>
</dbReference>